<name>A0A0N5BTT2_STREA</name>
<feature type="compositionally biased region" description="Basic residues" evidence="1">
    <location>
        <begin position="37"/>
        <end position="55"/>
    </location>
</feature>
<sequence length="80" mass="9317">MPGGIASQLMPHRPYGGSRGVRRRQISLGNPVERSRSRSRSRSSSRGRSRSRSRERHSNPDTYMQKLYRSNMDRGHRHKL</sequence>
<organism evidence="2 3">
    <name type="scientific">Strongyloides papillosus</name>
    <name type="common">Intestinal threadworm</name>
    <dbReference type="NCBI Taxonomy" id="174720"/>
    <lineage>
        <taxon>Eukaryota</taxon>
        <taxon>Metazoa</taxon>
        <taxon>Ecdysozoa</taxon>
        <taxon>Nematoda</taxon>
        <taxon>Chromadorea</taxon>
        <taxon>Rhabditida</taxon>
        <taxon>Tylenchina</taxon>
        <taxon>Panagrolaimomorpha</taxon>
        <taxon>Strongyloidoidea</taxon>
        <taxon>Strongyloididae</taxon>
        <taxon>Strongyloides</taxon>
    </lineage>
</organism>
<protein>
    <submittedName>
        <fullName evidence="3">Serine/arginine-rich splicing factor SR45a</fullName>
    </submittedName>
</protein>
<evidence type="ECO:0000256" key="1">
    <source>
        <dbReference type="SAM" id="MobiDB-lite"/>
    </source>
</evidence>
<feature type="region of interest" description="Disordered" evidence="1">
    <location>
        <begin position="1"/>
        <end position="80"/>
    </location>
</feature>
<evidence type="ECO:0000313" key="2">
    <source>
        <dbReference type="Proteomes" id="UP000046392"/>
    </source>
</evidence>
<dbReference type="WBParaSite" id="SPAL_0000925700.1">
    <property type="protein sequence ID" value="SPAL_0000925700.1"/>
    <property type="gene ID" value="SPAL_0000925700"/>
</dbReference>
<reference evidence="3" key="1">
    <citation type="submission" date="2017-02" db="UniProtKB">
        <authorList>
            <consortium name="WormBaseParasite"/>
        </authorList>
    </citation>
    <scope>IDENTIFICATION</scope>
</reference>
<keyword evidence="2" id="KW-1185">Reference proteome</keyword>
<evidence type="ECO:0000313" key="3">
    <source>
        <dbReference type="WBParaSite" id="SPAL_0000925700.1"/>
    </source>
</evidence>
<dbReference type="AlphaFoldDB" id="A0A0N5BTT2"/>
<accession>A0A0N5BTT2</accession>
<proteinExistence type="predicted"/>
<dbReference type="Proteomes" id="UP000046392">
    <property type="component" value="Unplaced"/>
</dbReference>